<dbReference type="GO" id="GO:0003676">
    <property type="term" value="F:nucleic acid binding"/>
    <property type="evidence" value="ECO:0007669"/>
    <property type="project" value="InterPro"/>
</dbReference>
<dbReference type="OrthoDB" id="9996331at2759"/>
<evidence type="ECO:0000313" key="3">
    <source>
        <dbReference type="Proteomes" id="UP000499080"/>
    </source>
</evidence>
<protein>
    <recommendedName>
        <fullName evidence="1">Tc1-like transposase DDE domain-containing protein</fullName>
    </recommendedName>
</protein>
<sequence length="93" mass="10469">MGSAQYQAMLCDHLIPFGTLLDGVNLIFQQDNASCHTSKPTQEKEKVNILPWPSGSPDLNPMENLWGILCRKVYSNNKQFLSANELEVAFIEE</sequence>
<name>A0A4Y2RNS1_ARAVE</name>
<gene>
    <name evidence="2" type="ORF">AVEN_225091_1</name>
</gene>
<feature type="domain" description="Tc1-like transposase DDE" evidence="1">
    <location>
        <begin position="25"/>
        <end position="86"/>
    </location>
</feature>
<evidence type="ECO:0000259" key="1">
    <source>
        <dbReference type="Pfam" id="PF13358"/>
    </source>
</evidence>
<dbReference type="AlphaFoldDB" id="A0A4Y2RNS1"/>
<dbReference type="Gene3D" id="3.30.420.10">
    <property type="entry name" value="Ribonuclease H-like superfamily/Ribonuclease H"/>
    <property type="match status" value="1"/>
</dbReference>
<dbReference type="EMBL" id="BGPR01017852">
    <property type="protein sequence ID" value="GBN77462.1"/>
    <property type="molecule type" value="Genomic_DNA"/>
</dbReference>
<proteinExistence type="predicted"/>
<organism evidence="2 3">
    <name type="scientific">Araneus ventricosus</name>
    <name type="common">Orbweaver spider</name>
    <name type="synonym">Epeira ventricosa</name>
    <dbReference type="NCBI Taxonomy" id="182803"/>
    <lineage>
        <taxon>Eukaryota</taxon>
        <taxon>Metazoa</taxon>
        <taxon>Ecdysozoa</taxon>
        <taxon>Arthropoda</taxon>
        <taxon>Chelicerata</taxon>
        <taxon>Arachnida</taxon>
        <taxon>Araneae</taxon>
        <taxon>Araneomorphae</taxon>
        <taxon>Entelegynae</taxon>
        <taxon>Araneoidea</taxon>
        <taxon>Araneidae</taxon>
        <taxon>Araneus</taxon>
    </lineage>
</organism>
<comment type="caution">
    <text evidence="2">The sequence shown here is derived from an EMBL/GenBank/DDBJ whole genome shotgun (WGS) entry which is preliminary data.</text>
</comment>
<dbReference type="InterPro" id="IPR038717">
    <property type="entry name" value="Tc1-like_DDE_dom"/>
</dbReference>
<reference evidence="2 3" key="1">
    <citation type="journal article" date="2019" name="Sci. Rep.">
        <title>Orb-weaving spider Araneus ventricosus genome elucidates the spidroin gene catalogue.</title>
        <authorList>
            <person name="Kono N."/>
            <person name="Nakamura H."/>
            <person name="Ohtoshi R."/>
            <person name="Moran D.A.P."/>
            <person name="Shinohara A."/>
            <person name="Yoshida Y."/>
            <person name="Fujiwara M."/>
            <person name="Mori M."/>
            <person name="Tomita M."/>
            <person name="Arakawa K."/>
        </authorList>
    </citation>
    <scope>NUCLEOTIDE SEQUENCE [LARGE SCALE GENOMIC DNA]</scope>
</reference>
<keyword evidence="3" id="KW-1185">Reference proteome</keyword>
<accession>A0A4Y2RNS1</accession>
<dbReference type="InterPro" id="IPR036397">
    <property type="entry name" value="RNaseH_sf"/>
</dbReference>
<dbReference type="Pfam" id="PF13358">
    <property type="entry name" value="DDE_3"/>
    <property type="match status" value="1"/>
</dbReference>
<evidence type="ECO:0000313" key="2">
    <source>
        <dbReference type="EMBL" id="GBN77462.1"/>
    </source>
</evidence>
<dbReference type="Proteomes" id="UP000499080">
    <property type="component" value="Unassembled WGS sequence"/>
</dbReference>